<name>A0A081N781_9GAMM</name>
<keyword evidence="3" id="KW-0949">S-adenosyl-L-methionine</keyword>
<dbReference type="GO" id="GO:0008171">
    <property type="term" value="F:O-methyltransferase activity"/>
    <property type="evidence" value="ECO:0007669"/>
    <property type="project" value="InterPro"/>
</dbReference>
<dbReference type="RefSeq" id="WP_034874143.1">
    <property type="nucleotide sequence ID" value="NZ_JOKG01000002.1"/>
</dbReference>
<keyword evidence="2 4" id="KW-0808">Transferase</keyword>
<dbReference type="AlphaFoldDB" id="A0A081N781"/>
<evidence type="ECO:0000256" key="3">
    <source>
        <dbReference type="ARBA" id="ARBA00022691"/>
    </source>
</evidence>
<dbReference type="SUPFAM" id="SSF53335">
    <property type="entry name" value="S-adenosyl-L-methionine-dependent methyltransferases"/>
    <property type="match status" value="1"/>
</dbReference>
<sequence length="211" mass="23541">MTDIVTPELEQYCHDMTGQESPALQALAQATRDRTRYPDNMSGRLVGQTLKLLAAISNARRVLEIGMFTGYAALSIAEALPDDGEILCCESNPRAIAIAEEFFEQAGLSHKLNVLFGMALETIPAIEGELDMVFIDADKKKYQDYLEMTLPMMRAGGLIIIDDALWKGKVLNPRDERTQAIVDLNQHICERTDVENVLLPVRHGLNILRKL</sequence>
<dbReference type="Proteomes" id="UP000028006">
    <property type="component" value="Unassembled WGS sequence"/>
</dbReference>
<dbReference type="InterPro" id="IPR029063">
    <property type="entry name" value="SAM-dependent_MTases_sf"/>
</dbReference>
<dbReference type="GO" id="GO:0008757">
    <property type="term" value="F:S-adenosylmethionine-dependent methyltransferase activity"/>
    <property type="evidence" value="ECO:0007669"/>
    <property type="project" value="TreeGrafter"/>
</dbReference>
<keyword evidence="5" id="KW-1185">Reference proteome</keyword>
<dbReference type="InterPro" id="IPR050362">
    <property type="entry name" value="Cation-dep_OMT"/>
</dbReference>
<protein>
    <submittedName>
        <fullName evidence="4">Methyltransferase</fullName>
    </submittedName>
</protein>
<organism evidence="4 5">
    <name type="scientific">Endozoicomonas montiporae</name>
    <dbReference type="NCBI Taxonomy" id="1027273"/>
    <lineage>
        <taxon>Bacteria</taxon>
        <taxon>Pseudomonadati</taxon>
        <taxon>Pseudomonadota</taxon>
        <taxon>Gammaproteobacteria</taxon>
        <taxon>Oceanospirillales</taxon>
        <taxon>Endozoicomonadaceae</taxon>
        <taxon>Endozoicomonas</taxon>
    </lineage>
</organism>
<comment type="caution">
    <text evidence="4">The sequence shown here is derived from an EMBL/GenBank/DDBJ whole genome shotgun (WGS) entry which is preliminary data.</text>
</comment>
<dbReference type="PANTHER" id="PTHR10509:SF14">
    <property type="entry name" value="CAFFEOYL-COA O-METHYLTRANSFERASE 3-RELATED"/>
    <property type="match status" value="1"/>
</dbReference>
<dbReference type="PROSITE" id="PS51682">
    <property type="entry name" value="SAM_OMT_I"/>
    <property type="match status" value="1"/>
</dbReference>
<dbReference type="InterPro" id="IPR002935">
    <property type="entry name" value="SAM_O-MeTrfase"/>
</dbReference>
<reference evidence="4 5" key="1">
    <citation type="submission" date="2014-06" db="EMBL/GenBank/DDBJ databases">
        <title>Whole Genome Sequences of Three Symbiotic Endozoicomonas Bacteria.</title>
        <authorList>
            <person name="Neave M.J."/>
            <person name="Apprill A."/>
            <person name="Voolstra C.R."/>
        </authorList>
    </citation>
    <scope>NUCLEOTIDE SEQUENCE [LARGE SCALE GENOMIC DNA]</scope>
    <source>
        <strain evidence="4 5">LMG 24815</strain>
    </source>
</reference>
<dbReference type="Pfam" id="PF01596">
    <property type="entry name" value="Methyltransf_3"/>
    <property type="match status" value="1"/>
</dbReference>
<evidence type="ECO:0000256" key="1">
    <source>
        <dbReference type="ARBA" id="ARBA00022603"/>
    </source>
</evidence>
<proteinExistence type="predicted"/>
<dbReference type="eggNOG" id="COG4122">
    <property type="taxonomic scope" value="Bacteria"/>
</dbReference>
<dbReference type="Gene3D" id="3.40.50.150">
    <property type="entry name" value="Vaccinia Virus protein VP39"/>
    <property type="match status" value="1"/>
</dbReference>
<dbReference type="CDD" id="cd02440">
    <property type="entry name" value="AdoMet_MTases"/>
    <property type="match status" value="1"/>
</dbReference>
<accession>A0A081N781</accession>
<dbReference type="EMBL" id="JOKG01000002">
    <property type="protein sequence ID" value="KEQ14304.1"/>
    <property type="molecule type" value="Genomic_DNA"/>
</dbReference>
<evidence type="ECO:0000256" key="2">
    <source>
        <dbReference type="ARBA" id="ARBA00022679"/>
    </source>
</evidence>
<evidence type="ECO:0000313" key="4">
    <source>
        <dbReference type="EMBL" id="KEQ14304.1"/>
    </source>
</evidence>
<dbReference type="GO" id="GO:0032259">
    <property type="term" value="P:methylation"/>
    <property type="evidence" value="ECO:0007669"/>
    <property type="project" value="UniProtKB-KW"/>
</dbReference>
<evidence type="ECO:0000313" key="5">
    <source>
        <dbReference type="Proteomes" id="UP000028006"/>
    </source>
</evidence>
<dbReference type="PANTHER" id="PTHR10509">
    <property type="entry name" value="O-METHYLTRANSFERASE-RELATED"/>
    <property type="match status" value="1"/>
</dbReference>
<gene>
    <name evidence="4" type="ORF">GZ77_07810</name>
</gene>
<keyword evidence="1 4" id="KW-0489">Methyltransferase</keyword>